<dbReference type="OrthoDB" id="3192509at2"/>
<dbReference type="InterPro" id="IPR027417">
    <property type="entry name" value="P-loop_NTPase"/>
</dbReference>
<organism evidence="1 2">
    <name type="scientific">Embleya scabrispora</name>
    <dbReference type="NCBI Taxonomy" id="159449"/>
    <lineage>
        <taxon>Bacteria</taxon>
        <taxon>Bacillati</taxon>
        <taxon>Actinomycetota</taxon>
        <taxon>Actinomycetes</taxon>
        <taxon>Kitasatosporales</taxon>
        <taxon>Streptomycetaceae</taxon>
        <taxon>Embleya</taxon>
    </lineage>
</organism>
<evidence type="ECO:0000313" key="1">
    <source>
        <dbReference type="EMBL" id="OPC81918.1"/>
    </source>
</evidence>
<name>A0A1T3NYL4_9ACTN</name>
<dbReference type="NCBIfam" id="NF006743">
    <property type="entry name" value="PRK09270.1-2"/>
    <property type="match status" value="1"/>
</dbReference>
<protein>
    <submittedName>
        <fullName evidence="1">Nucleoside/nucleotide kinase family protein</fullName>
    </submittedName>
</protein>
<dbReference type="AlphaFoldDB" id="A0A1T3NYL4"/>
<dbReference type="Gene3D" id="3.40.50.300">
    <property type="entry name" value="P-loop containing nucleotide triphosphate hydrolases"/>
    <property type="match status" value="3"/>
</dbReference>
<sequence>MPDVSGALETLDALADEAVRLIPAAPEAERVVLGLAGPPGAGKSTLAGRLVRAIEQRVGSGTAAYVPLDGFHLSNVQLKRIGRLHRKGAVDTFDVWGYATTLARVVREVDRDVYVPDYDRTLHEPVAARHVVRPGTRIVVTEGNYLALDAPGWTDAYCLMTEVWYVHASDRVRDERLTRRQRRGGRSPGEAMAWVAGSDRPNGELVKRSKSRCARVVTVVW</sequence>
<dbReference type="eggNOG" id="COG0572">
    <property type="taxonomic scope" value="Bacteria"/>
</dbReference>
<dbReference type="STRING" id="159449.B4N89_14090"/>
<accession>A0A1T3NYL4</accession>
<dbReference type="Proteomes" id="UP000190037">
    <property type="component" value="Unassembled WGS sequence"/>
</dbReference>
<keyword evidence="1" id="KW-0418">Kinase</keyword>
<keyword evidence="2" id="KW-1185">Reference proteome</keyword>
<comment type="caution">
    <text evidence="1">The sequence shown here is derived from an EMBL/GenBank/DDBJ whole genome shotgun (WGS) entry which is preliminary data.</text>
</comment>
<keyword evidence="1" id="KW-0808">Transferase</keyword>
<dbReference type="RefSeq" id="WP_078976187.1">
    <property type="nucleotide sequence ID" value="NZ_MWQN01000001.1"/>
</dbReference>
<dbReference type="GO" id="GO:0016301">
    <property type="term" value="F:kinase activity"/>
    <property type="evidence" value="ECO:0007669"/>
    <property type="project" value="UniProtKB-KW"/>
</dbReference>
<gene>
    <name evidence="1" type="ORF">B4N89_14090</name>
</gene>
<dbReference type="EMBL" id="MWQN01000001">
    <property type="protein sequence ID" value="OPC81918.1"/>
    <property type="molecule type" value="Genomic_DNA"/>
</dbReference>
<evidence type="ECO:0000313" key="2">
    <source>
        <dbReference type="Proteomes" id="UP000190037"/>
    </source>
</evidence>
<dbReference type="PANTHER" id="PTHR10285">
    <property type="entry name" value="URIDINE KINASE"/>
    <property type="match status" value="1"/>
</dbReference>
<proteinExistence type="predicted"/>
<reference evidence="1 2" key="1">
    <citation type="submission" date="2017-03" db="EMBL/GenBank/DDBJ databases">
        <title>Draft genome sequence of Streptomyces scabrisporus NF3, endophyte isolated from Amphipterygium adstringens.</title>
        <authorList>
            <person name="Vazquez M."/>
            <person name="Ceapa C.D."/>
            <person name="Rodriguez Luna D."/>
            <person name="Sanchez Esquivel S."/>
        </authorList>
    </citation>
    <scope>NUCLEOTIDE SEQUENCE [LARGE SCALE GENOMIC DNA]</scope>
    <source>
        <strain evidence="1 2">NF3</strain>
    </source>
</reference>
<dbReference type="SUPFAM" id="SSF52540">
    <property type="entry name" value="P-loop containing nucleoside triphosphate hydrolases"/>
    <property type="match status" value="1"/>
</dbReference>